<dbReference type="AlphaFoldDB" id="A0AAT9H3R8"/>
<protein>
    <recommendedName>
        <fullName evidence="3">Intein N-terminal splicing region</fullName>
    </recommendedName>
</protein>
<sequence>MGKNYVIAVTILFFSLSTGIRAQSVTVTKVLHYLEIQNQNQIEKDLIKLGFKFNNKRSEPNMTEYSYYKTDNYGLQKISIFNNDELLSIVYSPVSDFYLSLKEIMLINVDFTYAYTNKETKFYENGNMRIGINDKYETVSFFVKLNK</sequence>
<organism evidence="2">
    <name type="scientific">Flavobacterium sp. CFS9</name>
    <dbReference type="NCBI Taxonomy" id="3143118"/>
    <lineage>
        <taxon>Bacteria</taxon>
        <taxon>Pseudomonadati</taxon>
        <taxon>Bacteroidota</taxon>
        <taxon>Flavobacteriia</taxon>
        <taxon>Flavobacteriales</taxon>
        <taxon>Flavobacteriaceae</taxon>
        <taxon>Flavobacterium</taxon>
    </lineage>
</organism>
<evidence type="ECO:0000256" key="1">
    <source>
        <dbReference type="SAM" id="SignalP"/>
    </source>
</evidence>
<gene>
    <name evidence="2" type="ORF">CFS9_27490</name>
</gene>
<dbReference type="EMBL" id="AP031573">
    <property type="protein sequence ID" value="BFM44108.1"/>
    <property type="molecule type" value="Genomic_DNA"/>
</dbReference>
<proteinExistence type="predicted"/>
<evidence type="ECO:0008006" key="3">
    <source>
        <dbReference type="Google" id="ProtNLM"/>
    </source>
</evidence>
<dbReference type="RefSeq" id="WP_369615253.1">
    <property type="nucleotide sequence ID" value="NZ_AP031573.1"/>
</dbReference>
<feature type="signal peptide" evidence="1">
    <location>
        <begin position="1"/>
        <end position="22"/>
    </location>
</feature>
<keyword evidence="1" id="KW-0732">Signal</keyword>
<accession>A0AAT9H3R8</accession>
<feature type="chain" id="PRO_5043389431" description="Intein N-terminal splicing region" evidence="1">
    <location>
        <begin position="23"/>
        <end position="147"/>
    </location>
</feature>
<name>A0AAT9H3R8_9FLAO</name>
<evidence type="ECO:0000313" key="2">
    <source>
        <dbReference type="EMBL" id="BFM44108.1"/>
    </source>
</evidence>
<reference evidence="2" key="1">
    <citation type="submission" date="2024-05" db="EMBL/GenBank/DDBJ databases">
        <title>Whole-Genome Sequence of CFS9, a Potential Fish Probiotic Isolated from the Body Surface of Silurus asotus.</title>
        <authorList>
            <person name="Kojima M."/>
            <person name="Tobioka K."/>
            <person name="Yokota K."/>
            <person name="Nakatani H."/>
            <person name="Hori K."/>
            <person name="Tamaru Y."/>
            <person name="Okazaki F."/>
        </authorList>
    </citation>
    <scope>NUCLEOTIDE SEQUENCE</scope>
    <source>
        <strain evidence="2">CFS9</strain>
    </source>
</reference>